<gene>
    <name evidence="1" type="ORF">FRZ00_26220</name>
</gene>
<organism evidence="1 2">
    <name type="scientific">Streptomyces mobaraensis</name>
    <name type="common">Streptoverticillium mobaraense</name>
    <dbReference type="NCBI Taxonomy" id="35621"/>
    <lineage>
        <taxon>Bacteria</taxon>
        <taxon>Bacillati</taxon>
        <taxon>Actinomycetota</taxon>
        <taxon>Actinomycetes</taxon>
        <taxon>Kitasatosporales</taxon>
        <taxon>Streptomycetaceae</taxon>
        <taxon>Streptomyces</taxon>
    </lineage>
</organism>
<protein>
    <submittedName>
        <fullName evidence="1">Uncharacterized protein</fullName>
    </submittedName>
</protein>
<name>A0A5N5W1Q4_STRMB</name>
<accession>A0A5N5W1Q4</accession>
<evidence type="ECO:0000313" key="2">
    <source>
        <dbReference type="Proteomes" id="UP000327000"/>
    </source>
</evidence>
<dbReference type="Proteomes" id="UP000327000">
    <property type="component" value="Unassembled WGS sequence"/>
</dbReference>
<dbReference type="EMBL" id="VOKX01000106">
    <property type="protein sequence ID" value="KAB7835721.1"/>
    <property type="molecule type" value="Genomic_DNA"/>
</dbReference>
<dbReference type="RefSeq" id="WP_152265178.1">
    <property type="nucleotide sequence ID" value="NZ_VOKX01000106.1"/>
</dbReference>
<comment type="caution">
    <text evidence="1">The sequence shown here is derived from an EMBL/GenBank/DDBJ whole genome shotgun (WGS) entry which is preliminary data.</text>
</comment>
<evidence type="ECO:0000313" key="1">
    <source>
        <dbReference type="EMBL" id="KAB7835721.1"/>
    </source>
</evidence>
<proteinExistence type="predicted"/>
<sequence length="82" mass="9098">MSRGTAATAAAWVLRAGSQTTHRTPCGCWSTGSRPCWADEWAEERIGPAASDEWTFIVEIDGGQWRARRKPDGALEYTHTNF</sequence>
<reference evidence="1 2" key="1">
    <citation type="journal article" date="2019" name="Microb. Cell Fact.">
        <title>Exploring novel herbicidin analogues by transcriptional regulator overexpression and MS/MS molecular networking.</title>
        <authorList>
            <person name="Shi Y."/>
            <person name="Gu R."/>
            <person name="Li Y."/>
            <person name="Wang X."/>
            <person name="Ren W."/>
            <person name="Li X."/>
            <person name="Wang L."/>
            <person name="Xie Y."/>
            <person name="Hong B."/>
        </authorList>
    </citation>
    <scope>NUCLEOTIDE SEQUENCE [LARGE SCALE GENOMIC DNA]</scope>
    <source>
        <strain evidence="1 2">US-43</strain>
    </source>
</reference>
<keyword evidence="2" id="KW-1185">Reference proteome</keyword>
<dbReference type="AlphaFoldDB" id="A0A5N5W1Q4"/>